<keyword evidence="5" id="KW-0808">Transferase</keyword>
<evidence type="ECO:0000313" key="15">
    <source>
        <dbReference type="Proteomes" id="UP000297638"/>
    </source>
</evidence>
<dbReference type="PROSITE" id="PS50885">
    <property type="entry name" value="HAMP"/>
    <property type="match status" value="1"/>
</dbReference>
<keyword evidence="9" id="KW-0902">Two-component regulatory system</keyword>
<comment type="caution">
    <text evidence="14">The sequence shown here is derived from an EMBL/GenBank/DDBJ whole genome shotgun (WGS) entry which is preliminary data.</text>
</comment>
<dbReference type="CDD" id="cd00082">
    <property type="entry name" value="HisKA"/>
    <property type="match status" value="1"/>
</dbReference>
<proteinExistence type="predicted"/>
<dbReference type="Pfam" id="PF02518">
    <property type="entry name" value="HATPase_c"/>
    <property type="match status" value="1"/>
</dbReference>
<comment type="catalytic activity">
    <reaction evidence="1">
        <text>ATP + protein L-histidine = ADP + protein N-phospho-L-histidine.</text>
        <dbReference type="EC" id="2.7.13.3"/>
    </reaction>
</comment>
<evidence type="ECO:0000256" key="5">
    <source>
        <dbReference type="ARBA" id="ARBA00022679"/>
    </source>
</evidence>
<dbReference type="InterPro" id="IPR003661">
    <property type="entry name" value="HisK_dim/P_dom"/>
</dbReference>
<feature type="domain" description="HAMP" evidence="13">
    <location>
        <begin position="182"/>
        <end position="234"/>
    </location>
</feature>
<evidence type="ECO:0000313" key="14">
    <source>
        <dbReference type="EMBL" id="TFH57220.1"/>
    </source>
</evidence>
<dbReference type="SUPFAM" id="SSF158472">
    <property type="entry name" value="HAMP domain-like"/>
    <property type="match status" value="1"/>
</dbReference>
<dbReference type="GO" id="GO:0000155">
    <property type="term" value="F:phosphorelay sensor kinase activity"/>
    <property type="evidence" value="ECO:0007669"/>
    <property type="project" value="InterPro"/>
</dbReference>
<keyword evidence="7 14" id="KW-0418">Kinase</keyword>
<dbReference type="RefSeq" id="WP_134780162.1">
    <property type="nucleotide sequence ID" value="NZ_SPDS01000001.1"/>
</dbReference>
<dbReference type="InterPro" id="IPR036890">
    <property type="entry name" value="HATPase_C_sf"/>
</dbReference>
<dbReference type="Pfam" id="PF00672">
    <property type="entry name" value="HAMP"/>
    <property type="match status" value="1"/>
</dbReference>
<dbReference type="InterPro" id="IPR004358">
    <property type="entry name" value="Sig_transdc_His_kin-like_C"/>
</dbReference>
<sequence>MRLRVLGIVGTLLLVIVGIVSGVLLQSVSRDATADLQLNRLSSLNRFVHLASQADRRSDLSMLQLEMDTYSDLYGEGLLVTIGQQQLVSGPIDPANPEVAGTVRNAELNLGLNQIPAIDPFSNSSALLSQPFGNSAQVLGSVTMQVNLETARAKVLEKSSLLWLVVVAIGAGLLLLTNRVTSWVLRPVHRLNNAVNDIARHQAPVRLEEQGPPELRELARSLSEMARTLANSLKQQQELIAETSHQLRNPVAALRLRVDLLKIRLGESVDLDGVQAVENELDRVETLLDGVMRLASAEHRLTEQSAGESMLPSVEHGRCIDVVQMLAEEVERQTEAARRFGNLLVLDLDEAPTAPVVAWCNGFDLQQMLAELLENAFKYAPASKIVLSVASTPKAIEIQLQDHGAGMSEAELARAGERFWRAEHVRQSPGTGLGLAIVDRLARANNGELILASVAGAGLKASIILPRAEQHEAVSHDS</sequence>
<evidence type="ECO:0000256" key="1">
    <source>
        <dbReference type="ARBA" id="ARBA00000085"/>
    </source>
</evidence>
<gene>
    <name evidence="14" type="ORF">EXY26_09555</name>
</gene>
<dbReference type="EC" id="2.7.13.3" evidence="3"/>
<dbReference type="Proteomes" id="UP000297638">
    <property type="component" value="Unassembled WGS sequence"/>
</dbReference>
<dbReference type="CDD" id="cd00075">
    <property type="entry name" value="HATPase"/>
    <property type="match status" value="1"/>
</dbReference>
<evidence type="ECO:0000256" key="10">
    <source>
        <dbReference type="ARBA" id="ARBA00023136"/>
    </source>
</evidence>
<evidence type="ECO:0000256" key="11">
    <source>
        <dbReference type="SAM" id="Phobius"/>
    </source>
</evidence>
<evidence type="ECO:0000256" key="2">
    <source>
        <dbReference type="ARBA" id="ARBA00004236"/>
    </source>
</evidence>
<feature type="transmembrane region" description="Helical" evidence="11">
    <location>
        <begin position="160"/>
        <end position="177"/>
    </location>
</feature>
<keyword evidence="6 11" id="KW-0812">Transmembrane</keyword>
<dbReference type="SUPFAM" id="SSF55874">
    <property type="entry name" value="ATPase domain of HSP90 chaperone/DNA topoisomerase II/histidine kinase"/>
    <property type="match status" value="1"/>
</dbReference>
<dbReference type="PRINTS" id="PR00344">
    <property type="entry name" value="BCTRLSENSOR"/>
</dbReference>
<dbReference type="EMBL" id="SPDS01000001">
    <property type="protein sequence ID" value="TFH57220.1"/>
    <property type="molecule type" value="Genomic_DNA"/>
</dbReference>
<dbReference type="InterPro" id="IPR050428">
    <property type="entry name" value="TCS_sensor_his_kinase"/>
</dbReference>
<evidence type="ECO:0000256" key="3">
    <source>
        <dbReference type="ARBA" id="ARBA00012438"/>
    </source>
</evidence>
<dbReference type="PANTHER" id="PTHR45436">
    <property type="entry name" value="SENSOR HISTIDINE KINASE YKOH"/>
    <property type="match status" value="1"/>
</dbReference>
<dbReference type="PANTHER" id="PTHR45436:SF5">
    <property type="entry name" value="SENSOR HISTIDINE KINASE TRCS"/>
    <property type="match status" value="1"/>
</dbReference>
<dbReference type="SMART" id="SM00388">
    <property type="entry name" value="HisKA"/>
    <property type="match status" value="1"/>
</dbReference>
<keyword evidence="4" id="KW-0597">Phosphoprotein</keyword>
<dbReference type="InterPro" id="IPR003660">
    <property type="entry name" value="HAMP_dom"/>
</dbReference>
<keyword evidence="8 11" id="KW-1133">Transmembrane helix</keyword>
<dbReference type="InterPro" id="IPR005467">
    <property type="entry name" value="His_kinase_dom"/>
</dbReference>
<comment type="subcellular location">
    <subcellularLocation>
        <location evidence="2">Cell membrane</location>
    </subcellularLocation>
</comment>
<feature type="domain" description="Histidine kinase" evidence="12">
    <location>
        <begin position="242"/>
        <end position="469"/>
    </location>
</feature>
<dbReference type="Gene3D" id="1.10.287.130">
    <property type="match status" value="1"/>
</dbReference>
<organism evidence="14 15">
    <name type="scientific">Glutamicibacter arilaitensis</name>
    <dbReference type="NCBI Taxonomy" id="256701"/>
    <lineage>
        <taxon>Bacteria</taxon>
        <taxon>Bacillati</taxon>
        <taxon>Actinomycetota</taxon>
        <taxon>Actinomycetes</taxon>
        <taxon>Micrococcales</taxon>
        <taxon>Micrococcaceae</taxon>
        <taxon>Glutamicibacter</taxon>
    </lineage>
</organism>
<dbReference type="SMART" id="SM00304">
    <property type="entry name" value="HAMP"/>
    <property type="match status" value="1"/>
</dbReference>
<evidence type="ECO:0000259" key="13">
    <source>
        <dbReference type="PROSITE" id="PS50885"/>
    </source>
</evidence>
<evidence type="ECO:0000256" key="6">
    <source>
        <dbReference type="ARBA" id="ARBA00022692"/>
    </source>
</evidence>
<reference evidence="14 15" key="1">
    <citation type="submission" date="2019-03" db="EMBL/GenBank/DDBJ databases">
        <title>Glutamicibacter sp. LJH19 genome.</title>
        <authorList>
            <person name="Sinai Borker S."/>
            <person name="Kumar R."/>
        </authorList>
    </citation>
    <scope>NUCLEOTIDE SEQUENCE [LARGE SCALE GENOMIC DNA]</scope>
    <source>
        <strain evidence="14 15">LJH19</strain>
    </source>
</reference>
<dbReference type="Pfam" id="PF00512">
    <property type="entry name" value="HisKA"/>
    <property type="match status" value="1"/>
</dbReference>
<evidence type="ECO:0000256" key="7">
    <source>
        <dbReference type="ARBA" id="ARBA00022777"/>
    </source>
</evidence>
<dbReference type="CDD" id="cd06225">
    <property type="entry name" value="HAMP"/>
    <property type="match status" value="1"/>
</dbReference>
<name>A0A4Y8TYP3_9MICC</name>
<accession>A0A4Y8TYP3</accession>
<dbReference type="InterPro" id="IPR036097">
    <property type="entry name" value="HisK_dim/P_sf"/>
</dbReference>
<dbReference type="Gene3D" id="6.10.340.10">
    <property type="match status" value="1"/>
</dbReference>
<dbReference type="SUPFAM" id="SSF47384">
    <property type="entry name" value="Homodimeric domain of signal transducing histidine kinase"/>
    <property type="match status" value="1"/>
</dbReference>
<keyword evidence="10 11" id="KW-0472">Membrane</keyword>
<dbReference type="SMART" id="SM00387">
    <property type="entry name" value="HATPase_c"/>
    <property type="match status" value="1"/>
</dbReference>
<evidence type="ECO:0000256" key="8">
    <source>
        <dbReference type="ARBA" id="ARBA00022989"/>
    </source>
</evidence>
<evidence type="ECO:0000259" key="12">
    <source>
        <dbReference type="PROSITE" id="PS50109"/>
    </source>
</evidence>
<dbReference type="GO" id="GO:0005886">
    <property type="term" value="C:plasma membrane"/>
    <property type="evidence" value="ECO:0007669"/>
    <property type="project" value="UniProtKB-SubCell"/>
</dbReference>
<dbReference type="InterPro" id="IPR003594">
    <property type="entry name" value="HATPase_dom"/>
</dbReference>
<protein>
    <recommendedName>
        <fullName evidence="3">histidine kinase</fullName>
        <ecNumber evidence="3">2.7.13.3</ecNumber>
    </recommendedName>
</protein>
<dbReference type="Gene3D" id="3.30.565.10">
    <property type="entry name" value="Histidine kinase-like ATPase, C-terminal domain"/>
    <property type="match status" value="1"/>
</dbReference>
<evidence type="ECO:0000256" key="9">
    <source>
        <dbReference type="ARBA" id="ARBA00023012"/>
    </source>
</evidence>
<evidence type="ECO:0000256" key="4">
    <source>
        <dbReference type="ARBA" id="ARBA00022553"/>
    </source>
</evidence>
<dbReference type="AlphaFoldDB" id="A0A4Y8TYP3"/>
<dbReference type="PROSITE" id="PS50109">
    <property type="entry name" value="HIS_KIN"/>
    <property type="match status" value="1"/>
</dbReference>